<feature type="transmembrane region" description="Helical" evidence="6">
    <location>
        <begin position="54"/>
        <end position="73"/>
    </location>
</feature>
<feature type="transmembrane region" description="Helical" evidence="6">
    <location>
        <begin position="218"/>
        <end position="239"/>
    </location>
</feature>
<dbReference type="PANTHER" id="PTHR40277">
    <property type="entry name" value="BLL5419 PROTEIN"/>
    <property type="match status" value="1"/>
</dbReference>
<keyword evidence="2" id="KW-1003">Cell membrane</keyword>
<dbReference type="PANTHER" id="PTHR40277:SF1">
    <property type="entry name" value="BLL5419 PROTEIN"/>
    <property type="match status" value="1"/>
</dbReference>
<organism evidence="7">
    <name type="scientific">uncultured bacterium CSL1</name>
    <dbReference type="NCBI Taxonomy" id="1091565"/>
    <lineage>
        <taxon>Bacteria</taxon>
        <taxon>environmental samples</taxon>
    </lineage>
</organism>
<name>G4WVB3_9BACT</name>
<keyword evidence="4 6" id="KW-1133">Transmembrane helix</keyword>
<keyword evidence="3 6" id="KW-0812">Transmembrane</keyword>
<dbReference type="GO" id="GO:0005886">
    <property type="term" value="C:plasma membrane"/>
    <property type="evidence" value="ECO:0007669"/>
    <property type="project" value="UniProtKB-SubCell"/>
</dbReference>
<dbReference type="Pfam" id="PF03706">
    <property type="entry name" value="LPG_synthase_TM"/>
    <property type="match status" value="1"/>
</dbReference>
<proteinExistence type="predicted"/>
<evidence type="ECO:0008006" key="8">
    <source>
        <dbReference type="Google" id="ProtNLM"/>
    </source>
</evidence>
<sequence>MQATENQKSHSGWKRWTWVPKLALTLVALGFVLKSVDVAQLREMVTRQDHSMIIAVAALGLLQMWLGSVRWQIILCKLAKAPRALPSHRRIATVYYISMFFNTCLPGTVGGDVVRVWLAKGEGVPMSLAIHSIVIDRMITLFGLLIMVFIVLPYVCQRAGTDPWMIMGPLALLPIVGGAFLLGMHRMPRRFCESKIGGWALQLAGSVRQVFMNPLTCLMATTLVILGHSTFCMMAYLLAQSLNIDLTLVEALMYIPIVMLVTVLPISIGGWGVREAGMVALLGLSGIPAGSAVVLSVQLALVIIMIGLPGGILWLLRRSSARAEASLKDNRS</sequence>
<evidence type="ECO:0000256" key="6">
    <source>
        <dbReference type="SAM" id="Phobius"/>
    </source>
</evidence>
<dbReference type="EMBL" id="JF429407">
    <property type="protein sequence ID" value="AEQ20365.1"/>
    <property type="molecule type" value="Genomic_DNA"/>
</dbReference>
<evidence type="ECO:0000256" key="3">
    <source>
        <dbReference type="ARBA" id="ARBA00022692"/>
    </source>
</evidence>
<comment type="subcellular location">
    <subcellularLocation>
        <location evidence="1">Cell membrane</location>
        <topology evidence="1">Multi-pass membrane protein</topology>
    </subcellularLocation>
</comment>
<evidence type="ECO:0000256" key="2">
    <source>
        <dbReference type="ARBA" id="ARBA00022475"/>
    </source>
</evidence>
<dbReference type="InterPro" id="IPR022791">
    <property type="entry name" value="L-PG_synthase/AglD"/>
</dbReference>
<feature type="transmembrane region" description="Helical" evidence="6">
    <location>
        <begin position="94"/>
        <end position="118"/>
    </location>
</feature>
<feature type="transmembrane region" description="Helical" evidence="6">
    <location>
        <begin position="138"/>
        <end position="156"/>
    </location>
</feature>
<feature type="transmembrane region" description="Helical" evidence="6">
    <location>
        <begin position="163"/>
        <end position="184"/>
    </location>
</feature>
<protein>
    <recommendedName>
        <fullName evidence="8">Flippase-like domain-containing protein</fullName>
    </recommendedName>
</protein>
<keyword evidence="5 6" id="KW-0472">Membrane</keyword>
<feature type="transmembrane region" description="Helical" evidence="6">
    <location>
        <begin position="293"/>
        <end position="316"/>
    </location>
</feature>
<feature type="transmembrane region" description="Helical" evidence="6">
    <location>
        <begin position="251"/>
        <end position="273"/>
    </location>
</feature>
<evidence type="ECO:0000256" key="5">
    <source>
        <dbReference type="ARBA" id="ARBA00023136"/>
    </source>
</evidence>
<evidence type="ECO:0000313" key="7">
    <source>
        <dbReference type="EMBL" id="AEQ20365.1"/>
    </source>
</evidence>
<reference evidence="7" key="1">
    <citation type="journal article" date="2011" name="J. Bacteriol.">
        <title>Long-chain N-acyl amino acid synthases are linked to the putative PEP-CTERM/exosortase protein-sorting system in Gram-negative bacteria.</title>
        <authorList>
            <person name="Craig J.W."/>
            <person name="Cherry M.A."/>
            <person name="Brady S.F."/>
        </authorList>
    </citation>
    <scope>NUCLEOTIDE SEQUENCE</scope>
</reference>
<dbReference type="AlphaFoldDB" id="G4WVB3"/>
<evidence type="ECO:0000256" key="4">
    <source>
        <dbReference type="ARBA" id="ARBA00022989"/>
    </source>
</evidence>
<accession>G4WVB3</accession>
<evidence type="ECO:0000256" key="1">
    <source>
        <dbReference type="ARBA" id="ARBA00004651"/>
    </source>
</evidence>